<dbReference type="PANTHER" id="PTHR43708:SF3">
    <property type="entry name" value="OXIDOREDUCTASE"/>
    <property type="match status" value="1"/>
</dbReference>
<evidence type="ECO:0000259" key="1">
    <source>
        <dbReference type="Pfam" id="PF01408"/>
    </source>
</evidence>
<dbReference type="PANTHER" id="PTHR43708">
    <property type="entry name" value="CONSERVED EXPRESSED OXIDOREDUCTASE (EUROFUNG)"/>
    <property type="match status" value="1"/>
</dbReference>
<protein>
    <submittedName>
        <fullName evidence="3">Gfo/Idh/MocA family oxidoreductase</fullName>
    </submittedName>
</protein>
<dbReference type="Gene3D" id="3.40.50.720">
    <property type="entry name" value="NAD(P)-binding Rossmann-like Domain"/>
    <property type="match status" value="1"/>
</dbReference>
<dbReference type="SUPFAM" id="SSF55347">
    <property type="entry name" value="Glyceraldehyde-3-phosphate dehydrogenase-like, C-terminal domain"/>
    <property type="match status" value="1"/>
</dbReference>
<sequence>MTNPVIKALGRKLRLGVIGGGPGSFIGIVHRGASTLEEYYEVSAGVLSSNPEKSVEHAREMGIERGYATAQDMILAEANRDDGVDVIAIMTPNNSHYSIACMAADHGFHIMCEKPLTNDLDEAMALVHKIQTSSVECCVAYAYSGYPMVREARAIIEAGELGEVRMVQCDYVQGHLAELTDSEKTNTNWHMDPAMAGPSLILGDIGTHCYHLASFVTGMVPAELSADLASIVPGREADDYTGILTRYKNNARGSFFITQAAAGADHGLYLRVFGSKGGLEWHQEQPNQLLVRRIGQPTQLLQKGGPGLHEAANRVSRIAVGHPEGYREAFANLYTDLAEVIIAQKTGVKENPLARYFPDIQDGAQGVAFVRAAINSHQKNGEWVSLASNA</sequence>
<proteinExistence type="predicted"/>
<name>A0AAW7XDG1_9GAMM</name>
<dbReference type="InterPro" id="IPR000683">
    <property type="entry name" value="Gfo/Idh/MocA-like_OxRdtase_N"/>
</dbReference>
<dbReference type="InterPro" id="IPR051317">
    <property type="entry name" value="Gfo/Idh/MocA_oxidoreduct"/>
</dbReference>
<dbReference type="RefSeq" id="WP_303548018.1">
    <property type="nucleotide sequence ID" value="NZ_JAUOPG010000001.1"/>
</dbReference>
<evidence type="ECO:0000259" key="2">
    <source>
        <dbReference type="Pfam" id="PF22725"/>
    </source>
</evidence>
<accession>A0AAW7XDG1</accession>
<dbReference type="SUPFAM" id="SSF51735">
    <property type="entry name" value="NAD(P)-binding Rossmann-fold domains"/>
    <property type="match status" value="1"/>
</dbReference>
<dbReference type="InterPro" id="IPR036291">
    <property type="entry name" value="NAD(P)-bd_dom_sf"/>
</dbReference>
<dbReference type="EMBL" id="JAUOPG010000001">
    <property type="protein sequence ID" value="MDO6452030.1"/>
    <property type="molecule type" value="Genomic_DNA"/>
</dbReference>
<dbReference type="InterPro" id="IPR055170">
    <property type="entry name" value="GFO_IDH_MocA-like_dom"/>
</dbReference>
<organism evidence="3 4">
    <name type="scientific">Neptunomonas phycophila</name>
    <dbReference type="NCBI Taxonomy" id="1572645"/>
    <lineage>
        <taxon>Bacteria</taxon>
        <taxon>Pseudomonadati</taxon>
        <taxon>Pseudomonadota</taxon>
        <taxon>Gammaproteobacteria</taxon>
        <taxon>Oceanospirillales</taxon>
        <taxon>Oceanospirillaceae</taxon>
        <taxon>Neptunomonas</taxon>
    </lineage>
</organism>
<evidence type="ECO:0000313" key="3">
    <source>
        <dbReference type="EMBL" id="MDO6452030.1"/>
    </source>
</evidence>
<dbReference type="GO" id="GO:0000166">
    <property type="term" value="F:nucleotide binding"/>
    <property type="evidence" value="ECO:0007669"/>
    <property type="project" value="InterPro"/>
</dbReference>
<dbReference type="AlphaFoldDB" id="A0AAW7XDG1"/>
<feature type="domain" description="Gfo/Idh/MocA-like oxidoreductase N-terminal" evidence="1">
    <location>
        <begin position="14"/>
        <end position="140"/>
    </location>
</feature>
<dbReference type="Proteomes" id="UP001169862">
    <property type="component" value="Unassembled WGS sequence"/>
</dbReference>
<feature type="domain" description="GFO/IDH/MocA-like oxidoreductase" evidence="2">
    <location>
        <begin position="149"/>
        <end position="280"/>
    </location>
</feature>
<comment type="caution">
    <text evidence="3">The sequence shown here is derived from an EMBL/GenBank/DDBJ whole genome shotgun (WGS) entry which is preliminary data.</text>
</comment>
<dbReference type="Gene3D" id="3.30.360.10">
    <property type="entry name" value="Dihydrodipicolinate Reductase, domain 2"/>
    <property type="match status" value="1"/>
</dbReference>
<dbReference type="Pfam" id="PF01408">
    <property type="entry name" value="GFO_IDH_MocA"/>
    <property type="match status" value="1"/>
</dbReference>
<evidence type="ECO:0000313" key="4">
    <source>
        <dbReference type="Proteomes" id="UP001169862"/>
    </source>
</evidence>
<dbReference type="Pfam" id="PF22725">
    <property type="entry name" value="GFO_IDH_MocA_C3"/>
    <property type="match status" value="1"/>
</dbReference>
<reference evidence="3" key="1">
    <citation type="submission" date="2023-07" db="EMBL/GenBank/DDBJ databases">
        <title>Genome content predicts the carbon catabolic preferences of heterotrophic bacteria.</title>
        <authorList>
            <person name="Gralka M."/>
        </authorList>
    </citation>
    <scope>NUCLEOTIDE SEQUENCE</scope>
    <source>
        <strain evidence="3">I2M16</strain>
    </source>
</reference>
<gene>
    <name evidence="3" type="ORF">Q4490_00505</name>
</gene>